<dbReference type="InterPro" id="IPR013149">
    <property type="entry name" value="ADH-like_C"/>
</dbReference>
<dbReference type="InterPro" id="IPR036291">
    <property type="entry name" value="NAD(P)-bd_dom_sf"/>
</dbReference>
<dbReference type="Gene3D" id="3.90.180.10">
    <property type="entry name" value="Medium-chain alcohol dehydrogenases, catalytic domain"/>
    <property type="match status" value="1"/>
</dbReference>
<dbReference type="SMART" id="SM00829">
    <property type="entry name" value="PKS_ER"/>
    <property type="match status" value="1"/>
</dbReference>
<sequence length="349" mass="37270">MTLPKTTRQYSYPELGSYNNLVIHEVPVGPPKANEVLVKTYAVSLQFCDLLIAAGLYPGHSPPRNLVPLSDMAGEVIAVGEDVKQWKKGDRVCANYMLDKLHNEETTAIGATALGGAINGVLTEFRTFPAHSLVEVPPHLSYEEASTLPCAALTAYNALLSGFEPLKAGDTILVQGTGGVAIFVLQFVVASGATAIVISSSDEKLKIATKLGAKHVINYNTTPSWDQEVLKLTNGLGVDHVIEIAGNSTLARSISSVRISGSISILGLLGGLDNVPAVDIVYPCVSKGLNIRGFHVGSVAQFKNMNKLISANPDTTRPVIDKVFPFEETKEAFSYFQSQAHVGKVVIKL</sequence>
<evidence type="ECO:0000259" key="1">
    <source>
        <dbReference type="SMART" id="SM00829"/>
    </source>
</evidence>
<dbReference type="Proteomes" id="UP001221757">
    <property type="component" value="Unassembled WGS sequence"/>
</dbReference>
<comment type="caution">
    <text evidence="2">The sequence shown here is derived from an EMBL/GenBank/DDBJ whole genome shotgun (WGS) entry which is preliminary data.</text>
</comment>
<dbReference type="SUPFAM" id="SSF51735">
    <property type="entry name" value="NAD(P)-binding Rossmann-fold domains"/>
    <property type="match status" value="1"/>
</dbReference>
<dbReference type="InterPro" id="IPR013154">
    <property type="entry name" value="ADH-like_N"/>
</dbReference>
<dbReference type="Gene3D" id="3.40.50.720">
    <property type="entry name" value="NAD(P)-binding Rossmann-like Domain"/>
    <property type="match status" value="1"/>
</dbReference>
<dbReference type="CDD" id="cd08276">
    <property type="entry name" value="MDR7"/>
    <property type="match status" value="1"/>
</dbReference>
<dbReference type="EMBL" id="JARKIE010000171">
    <property type="protein sequence ID" value="KAJ7671881.1"/>
    <property type="molecule type" value="Genomic_DNA"/>
</dbReference>
<keyword evidence="3" id="KW-1185">Reference proteome</keyword>
<reference evidence="2" key="1">
    <citation type="submission" date="2023-03" db="EMBL/GenBank/DDBJ databases">
        <title>Massive genome expansion in bonnet fungi (Mycena s.s.) driven by repeated elements and novel gene families across ecological guilds.</title>
        <authorList>
            <consortium name="Lawrence Berkeley National Laboratory"/>
            <person name="Harder C.B."/>
            <person name="Miyauchi S."/>
            <person name="Viragh M."/>
            <person name="Kuo A."/>
            <person name="Thoen E."/>
            <person name="Andreopoulos B."/>
            <person name="Lu D."/>
            <person name="Skrede I."/>
            <person name="Drula E."/>
            <person name="Henrissat B."/>
            <person name="Morin E."/>
            <person name="Kohler A."/>
            <person name="Barry K."/>
            <person name="LaButti K."/>
            <person name="Morin E."/>
            <person name="Salamov A."/>
            <person name="Lipzen A."/>
            <person name="Mereny Z."/>
            <person name="Hegedus B."/>
            <person name="Baldrian P."/>
            <person name="Stursova M."/>
            <person name="Weitz H."/>
            <person name="Taylor A."/>
            <person name="Grigoriev I.V."/>
            <person name="Nagy L.G."/>
            <person name="Martin F."/>
            <person name="Kauserud H."/>
        </authorList>
    </citation>
    <scope>NUCLEOTIDE SEQUENCE</scope>
    <source>
        <strain evidence="2">CBHHK067</strain>
    </source>
</reference>
<name>A0AAD7D138_MYCRO</name>
<protein>
    <recommendedName>
        <fullName evidence="1">Enoyl reductase (ER) domain-containing protein</fullName>
    </recommendedName>
</protein>
<dbReference type="InterPro" id="IPR020843">
    <property type="entry name" value="ER"/>
</dbReference>
<dbReference type="PANTHER" id="PTHR45033">
    <property type="match status" value="1"/>
</dbReference>
<dbReference type="GO" id="GO:0016491">
    <property type="term" value="F:oxidoreductase activity"/>
    <property type="evidence" value="ECO:0007669"/>
    <property type="project" value="InterPro"/>
</dbReference>
<gene>
    <name evidence="2" type="ORF">B0H17DRAFT_192987</name>
</gene>
<evidence type="ECO:0000313" key="3">
    <source>
        <dbReference type="Proteomes" id="UP001221757"/>
    </source>
</evidence>
<dbReference type="SUPFAM" id="SSF50129">
    <property type="entry name" value="GroES-like"/>
    <property type="match status" value="1"/>
</dbReference>
<dbReference type="PANTHER" id="PTHR45033:SF2">
    <property type="entry name" value="ZINC-TYPE ALCOHOL DEHYDROGENASE-LIKE PROTEIN C1773.06C"/>
    <property type="match status" value="1"/>
</dbReference>
<dbReference type="Pfam" id="PF08240">
    <property type="entry name" value="ADH_N"/>
    <property type="match status" value="1"/>
</dbReference>
<proteinExistence type="predicted"/>
<evidence type="ECO:0000313" key="2">
    <source>
        <dbReference type="EMBL" id="KAJ7671881.1"/>
    </source>
</evidence>
<dbReference type="AlphaFoldDB" id="A0AAD7D138"/>
<dbReference type="InterPro" id="IPR011032">
    <property type="entry name" value="GroES-like_sf"/>
</dbReference>
<dbReference type="InterPro" id="IPR052711">
    <property type="entry name" value="Zinc_ADH-like"/>
</dbReference>
<accession>A0AAD7D138</accession>
<dbReference type="Pfam" id="PF00107">
    <property type="entry name" value="ADH_zinc_N"/>
    <property type="match status" value="1"/>
</dbReference>
<feature type="domain" description="Enoyl reductase (ER)" evidence="1">
    <location>
        <begin position="16"/>
        <end position="347"/>
    </location>
</feature>
<organism evidence="2 3">
    <name type="scientific">Mycena rosella</name>
    <name type="common">Pink bonnet</name>
    <name type="synonym">Agaricus rosellus</name>
    <dbReference type="NCBI Taxonomy" id="1033263"/>
    <lineage>
        <taxon>Eukaryota</taxon>
        <taxon>Fungi</taxon>
        <taxon>Dikarya</taxon>
        <taxon>Basidiomycota</taxon>
        <taxon>Agaricomycotina</taxon>
        <taxon>Agaricomycetes</taxon>
        <taxon>Agaricomycetidae</taxon>
        <taxon>Agaricales</taxon>
        <taxon>Marasmiineae</taxon>
        <taxon>Mycenaceae</taxon>
        <taxon>Mycena</taxon>
    </lineage>
</organism>